<reference evidence="1 2" key="1">
    <citation type="journal article" date="2018" name="Syst. Appl. Microbiol.">
        <title>Flavobacterium circumlabens sp. nov. and Flavobacterium cupreum sp. nov., two psychrotrophic species isolated from Antarctic environmental samples.</title>
        <authorList>
            <person name="Kralova S."/>
            <person name="Busse H.J."/>
            <person name="Svec P."/>
            <person name="Maslanova I."/>
            <person name="Stankova E."/>
            <person name="Bartak M."/>
            <person name="Sedlacek I."/>
        </authorList>
    </citation>
    <scope>NUCLEOTIDE SEQUENCE [LARGE SCALE GENOMIC DNA]</scope>
    <source>
        <strain evidence="1 2">CCM 8828</strain>
    </source>
</reference>
<gene>
    <name evidence="1" type="ORF">D0809_09175</name>
</gene>
<accession>A0A4Y7UFT0</accession>
<name>A0A4Y7UFT0_9FLAO</name>
<dbReference type="EMBL" id="QWDN01000002">
    <property type="protein sequence ID" value="TEB45323.1"/>
    <property type="molecule type" value="Genomic_DNA"/>
</dbReference>
<organism evidence="1 2">
    <name type="scientific">Flavobacterium circumlabens</name>
    <dbReference type="NCBI Taxonomy" id="2133765"/>
    <lineage>
        <taxon>Bacteria</taxon>
        <taxon>Pseudomonadati</taxon>
        <taxon>Bacteroidota</taxon>
        <taxon>Flavobacteriia</taxon>
        <taxon>Flavobacteriales</taxon>
        <taxon>Flavobacteriaceae</taxon>
        <taxon>Flavobacterium</taxon>
    </lineage>
</organism>
<dbReference type="Proteomes" id="UP000298340">
    <property type="component" value="Unassembled WGS sequence"/>
</dbReference>
<dbReference type="AlphaFoldDB" id="A0A4Y7UFT0"/>
<proteinExistence type="predicted"/>
<comment type="caution">
    <text evidence="1">The sequence shown here is derived from an EMBL/GenBank/DDBJ whole genome shotgun (WGS) entry which is preliminary data.</text>
</comment>
<sequence>MKQIIFYFFFVTEIETKLFFIFFVTEQNEFSLMPPDLHVNSTTNSIFPVSLNLQTCFNFRILKI</sequence>
<protein>
    <submittedName>
        <fullName evidence="1">Uncharacterized protein</fullName>
    </submittedName>
</protein>
<evidence type="ECO:0000313" key="2">
    <source>
        <dbReference type="Proteomes" id="UP000298340"/>
    </source>
</evidence>
<evidence type="ECO:0000313" key="1">
    <source>
        <dbReference type="EMBL" id="TEB45323.1"/>
    </source>
</evidence>